<dbReference type="InterPro" id="IPR036772">
    <property type="entry name" value="SRCR-like_dom_sf"/>
</dbReference>
<feature type="disulfide bond" evidence="2">
    <location>
        <begin position="62"/>
        <end position="72"/>
    </location>
</feature>
<evidence type="ECO:0000256" key="1">
    <source>
        <dbReference type="ARBA" id="ARBA00023157"/>
    </source>
</evidence>
<dbReference type="PANTHER" id="PTHR48071:SF27">
    <property type="entry name" value="SCAVENGER RECEPTOR CYSTEINE-RICH TYPE 1 PROTEIN M130-LIKE"/>
    <property type="match status" value="1"/>
</dbReference>
<dbReference type="Proteomes" id="UP000553648">
    <property type="component" value="Unassembled WGS sequence"/>
</dbReference>
<feature type="non-terminal residue" evidence="4">
    <location>
        <position position="1"/>
    </location>
</feature>
<dbReference type="PROSITE" id="PS50287">
    <property type="entry name" value="SRCR_2"/>
    <property type="match status" value="2"/>
</dbReference>
<feature type="non-terminal residue" evidence="4">
    <location>
        <position position="170"/>
    </location>
</feature>
<evidence type="ECO:0000313" key="5">
    <source>
        <dbReference type="Proteomes" id="UP000553648"/>
    </source>
</evidence>
<keyword evidence="1 2" id="KW-1015">Disulfide bond</keyword>
<keyword evidence="5" id="KW-1185">Reference proteome</keyword>
<dbReference type="Pfam" id="PF00530">
    <property type="entry name" value="SRCR"/>
    <property type="match status" value="2"/>
</dbReference>
<evidence type="ECO:0000313" key="4">
    <source>
        <dbReference type="EMBL" id="NXM66824.1"/>
    </source>
</evidence>
<dbReference type="PANTHER" id="PTHR48071">
    <property type="entry name" value="SRCR DOMAIN-CONTAINING PROTEIN"/>
    <property type="match status" value="1"/>
</dbReference>
<feature type="domain" description="SRCR" evidence="3">
    <location>
        <begin position="1"/>
        <end position="93"/>
    </location>
</feature>
<feature type="domain" description="SRCR" evidence="3">
    <location>
        <begin position="123"/>
        <end position="170"/>
    </location>
</feature>
<dbReference type="Gene3D" id="3.10.250.10">
    <property type="entry name" value="SRCR-like domain"/>
    <property type="match status" value="2"/>
</dbReference>
<dbReference type="GO" id="GO:0016020">
    <property type="term" value="C:membrane"/>
    <property type="evidence" value="ECO:0007669"/>
    <property type="project" value="InterPro"/>
</dbReference>
<protein>
    <submittedName>
        <fullName evidence="4">DMBT1 protein</fullName>
    </submittedName>
</protein>
<evidence type="ECO:0000259" key="3">
    <source>
        <dbReference type="PROSITE" id="PS50287"/>
    </source>
</evidence>
<accession>A0A7L1CLG2</accession>
<dbReference type="PROSITE" id="PS00420">
    <property type="entry name" value="SRCR_1"/>
    <property type="match status" value="1"/>
</dbReference>
<dbReference type="FunFam" id="3.10.250.10:FF:000009">
    <property type="entry name" value="WC1"/>
    <property type="match status" value="1"/>
</dbReference>
<dbReference type="AlphaFoldDB" id="A0A7L1CLG2"/>
<dbReference type="PRINTS" id="PR00258">
    <property type="entry name" value="SPERACTRCPTR"/>
</dbReference>
<sequence length="170" mass="18460">RCAGRVEVFYGGKWGTVCDDYFNMRSANVVCRQLNCGQAVSVLGLSYFGPSGKDIQLDDVRCGGMESHLWGCWHARWGRHNCGHNEEVGVICSGNMALIQNGCALVGCKWLLGDSKTSPNENLVITAPPRNGDSCAGRVELYYNGSWGTVCDNSWNLEDAQVVCRSLGCG</sequence>
<feature type="disulfide bond" evidence="2">
    <location>
        <begin position="31"/>
        <end position="92"/>
    </location>
</feature>
<comment type="caution">
    <text evidence="4">The sequence shown here is derived from an EMBL/GenBank/DDBJ whole genome shotgun (WGS) entry which is preliminary data.</text>
</comment>
<gene>
    <name evidence="4" type="primary">Dmbt1_1</name>
    <name evidence="4" type="ORF">SERLUN_R04683</name>
</gene>
<comment type="caution">
    <text evidence="2">Lacks conserved residue(s) required for the propagation of feature annotation.</text>
</comment>
<dbReference type="SUPFAM" id="SSF56487">
    <property type="entry name" value="SRCR-like"/>
    <property type="match status" value="2"/>
</dbReference>
<organism evidence="4 5">
    <name type="scientific">Serilophus lunatus</name>
    <name type="common">silver-breasted broadbill</name>
    <dbReference type="NCBI Taxonomy" id="239386"/>
    <lineage>
        <taxon>Eukaryota</taxon>
        <taxon>Metazoa</taxon>
        <taxon>Chordata</taxon>
        <taxon>Craniata</taxon>
        <taxon>Vertebrata</taxon>
        <taxon>Euteleostomi</taxon>
        <taxon>Archelosauria</taxon>
        <taxon>Archosauria</taxon>
        <taxon>Dinosauria</taxon>
        <taxon>Saurischia</taxon>
        <taxon>Theropoda</taxon>
        <taxon>Coelurosauria</taxon>
        <taxon>Aves</taxon>
        <taxon>Neognathae</taxon>
        <taxon>Neoaves</taxon>
        <taxon>Telluraves</taxon>
        <taxon>Australaves</taxon>
        <taxon>Passeriformes</taxon>
        <taxon>Eurylaimidae</taxon>
        <taxon>Serilophus</taxon>
    </lineage>
</organism>
<name>A0A7L1CLG2_9PASS</name>
<dbReference type="OrthoDB" id="536948at2759"/>
<dbReference type="InterPro" id="IPR001190">
    <property type="entry name" value="SRCR"/>
</dbReference>
<dbReference type="SMART" id="SM00202">
    <property type="entry name" value="SR"/>
    <property type="match status" value="1"/>
</dbReference>
<evidence type="ECO:0000256" key="2">
    <source>
        <dbReference type="PROSITE-ProRule" id="PRU00196"/>
    </source>
</evidence>
<proteinExistence type="predicted"/>
<reference evidence="4 5" key="1">
    <citation type="submission" date="2019-09" db="EMBL/GenBank/DDBJ databases">
        <title>Bird 10,000 Genomes (B10K) Project - Family phase.</title>
        <authorList>
            <person name="Zhang G."/>
        </authorList>
    </citation>
    <scope>NUCLEOTIDE SEQUENCE [LARGE SCALE GENOMIC DNA]</scope>
    <source>
        <strain evidence="4">B10K-DU-002-03</strain>
        <tissue evidence="4">Muscle</tissue>
    </source>
</reference>
<feature type="disulfide bond" evidence="2">
    <location>
        <begin position="18"/>
        <end position="82"/>
    </location>
</feature>
<dbReference type="EMBL" id="VXBA01000861">
    <property type="protein sequence ID" value="NXM66824.1"/>
    <property type="molecule type" value="Genomic_DNA"/>
</dbReference>